<keyword evidence="5 10" id="KW-0378">Hydrolase</keyword>
<keyword evidence="4 10" id="KW-0812">Transmembrane</keyword>
<dbReference type="GO" id="GO:0005789">
    <property type="term" value="C:endoplasmic reticulum membrane"/>
    <property type="evidence" value="ECO:0007669"/>
    <property type="project" value="UniProtKB-SubCell"/>
</dbReference>
<keyword evidence="7 10" id="KW-0653">Protein transport</keyword>
<dbReference type="Gene3D" id="3.40.50.1820">
    <property type="entry name" value="alpha/beta hydrolase"/>
    <property type="match status" value="1"/>
</dbReference>
<evidence type="ECO:0000313" key="14">
    <source>
        <dbReference type="EMBL" id="QPG75875.1"/>
    </source>
</evidence>
<feature type="domain" description="GPI inositol-deacylase PGAP1-like alpha/beta" evidence="12">
    <location>
        <begin position="27"/>
        <end position="259"/>
    </location>
</feature>
<keyword evidence="3 10" id="KW-0813">Transport</keyword>
<evidence type="ECO:0000256" key="11">
    <source>
        <dbReference type="SAM" id="MobiDB-lite"/>
    </source>
</evidence>
<name>A0A875S6C9_EENNA</name>
<dbReference type="PANTHER" id="PTHR15495">
    <property type="entry name" value="NEGATIVE REGULATOR OF VESICLE FORMATION-RELATED"/>
    <property type="match status" value="1"/>
</dbReference>
<sequence length="1012" mass="112635">MRGEQNKDPLPRNKDDDDDDENNRSLHLTGTPVLFIPGNAGSYKQVRSIAAEAASVFYDQKERIKRLNSNVTSLDFFSADFNGDFTAFHGQTMMDQSEYLNDAVKFILSLYQDNPTPARSVILLAHSMGGIVARVMLSLPNHLEGSVNTILTLAAPHSAPPATFDGKLLRVFKKTDDFWRNEFSKSGGRLENVTIVSITGGILDNMLPADYTTLTGLVPETNGLAVTTTGIPGVWTPIDHLAIVWCDQLRRVVAQSLLEVTDRSMIGYSIEHRMDIFRRNFVTGVSADSLASSSKTFGLKIDVNRLSHSMRERSFQFPNIRKKRDSASPGIHMFHVPRDDQSHAKFSYISSLKPTPIEELSVGSAPAILLCRTVPAAAINSGKFAAVLDYTSDSTSQFVQLECVDLHNSVQMIPRSYPGTASMEASSLGGSEQPFYSLELSPEYLEGFSSVVIVESGIIIDSKDFVLADMELQESSQVSLGEASLWKLLSRGYDLTLPSHRPLVVDIDVPCARSSLLTYNFDIRYQKSSSERFSPLIRQKIGDEVKWHIDLAHNPNVVSRTMGVPPFCPYKKSSHLQLKLYADTFASDQIMDIYLSVDWFKSLRNLVLRYRLSIVGLPVFVTCLVLFLQLAAYIDYGYYPSFGEGLLKFCSRKIMGPLVLIFCILPSFTSHSFFKRLFGWLDPIPTANEQLFQKIGGSDVRNNEYFLGIGEGALWFLGPLSLVIATSSVGTLHLIVSSICQLVVFVSKKLSFVFHGVPIYTGSVAGNRRRTIAVILLMTLVLVYLPYQFAFVVCFFTQSFVVLKSCIQSASSQAVKQNSPQKSEKVTSTALLSSSSSSSSSSTTSFSLLPPSASSLSSSSTTVPCHRVLKSFDNYKNFNFSLLLLMTWILPINIPILMVWVHNFSLKWATPFSSHHNFLAVLPIVLLVQLGNAGYMFSKPSWKISVIGTKLLVAYVAIYALMFSTRHLFWLHHLFNLMCSWFLVLILEDRFLGKLNHYTTPDKAVTTTSKLH</sequence>
<keyword evidence="6 10" id="KW-0256">Endoplasmic reticulum</keyword>
<dbReference type="InterPro" id="IPR001497">
    <property type="entry name" value="MethylDNA_cys_MeTrfase_AS"/>
</dbReference>
<evidence type="ECO:0000256" key="8">
    <source>
        <dbReference type="ARBA" id="ARBA00022989"/>
    </source>
</evidence>
<evidence type="ECO:0000259" key="12">
    <source>
        <dbReference type="Pfam" id="PF07819"/>
    </source>
</evidence>
<dbReference type="InterPro" id="IPR012908">
    <property type="entry name" value="PGAP1-ab_dom-like"/>
</dbReference>
<feature type="transmembrane region" description="Helical" evidence="10">
    <location>
        <begin position="610"/>
        <end position="634"/>
    </location>
</feature>
<dbReference type="OrthoDB" id="348976at2759"/>
<feature type="transmembrane region" description="Helical" evidence="10">
    <location>
        <begin position="877"/>
        <end position="898"/>
    </location>
</feature>
<feature type="transmembrane region" description="Helical" evidence="10">
    <location>
        <begin position="944"/>
        <end position="962"/>
    </location>
</feature>
<dbReference type="EC" id="3.1.-.-" evidence="10"/>
<feature type="compositionally biased region" description="Basic and acidic residues" evidence="11">
    <location>
        <begin position="1"/>
        <end position="15"/>
    </location>
</feature>
<dbReference type="GeneID" id="62196661"/>
<dbReference type="SUPFAM" id="SSF53474">
    <property type="entry name" value="alpha/beta-Hydrolases"/>
    <property type="match status" value="1"/>
</dbReference>
<dbReference type="InterPro" id="IPR039529">
    <property type="entry name" value="PGAP1/BST1"/>
</dbReference>
<dbReference type="GO" id="GO:0006281">
    <property type="term" value="P:DNA repair"/>
    <property type="evidence" value="ECO:0007669"/>
    <property type="project" value="InterPro"/>
</dbReference>
<evidence type="ECO:0000256" key="6">
    <source>
        <dbReference type="ARBA" id="ARBA00022824"/>
    </source>
</evidence>
<dbReference type="Pfam" id="PF25141">
    <property type="entry name" value="PGAP1_2nd"/>
    <property type="match status" value="1"/>
</dbReference>
<feature type="transmembrane region" description="Helical" evidence="10">
    <location>
        <begin position="772"/>
        <end position="796"/>
    </location>
</feature>
<dbReference type="PROSITE" id="PS00374">
    <property type="entry name" value="MGMT"/>
    <property type="match status" value="1"/>
</dbReference>
<feature type="transmembrane region" description="Helical" evidence="10">
    <location>
        <begin position="654"/>
        <end position="674"/>
    </location>
</feature>
<comment type="subcellular location">
    <subcellularLocation>
        <location evidence="1">Endoplasmic reticulum membrane</location>
        <topology evidence="1">Multi-pass membrane protein</topology>
    </subcellularLocation>
</comment>
<evidence type="ECO:0000256" key="5">
    <source>
        <dbReference type="ARBA" id="ARBA00022801"/>
    </source>
</evidence>
<protein>
    <recommendedName>
        <fullName evidence="10">GPI inositol-deacylase</fullName>
        <ecNumber evidence="10">3.1.-.-</ecNumber>
    </recommendedName>
</protein>
<dbReference type="GO" id="GO:0006505">
    <property type="term" value="P:GPI anchor metabolic process"/>
    <property type="evidence" value="ECO:0007669"/>
    <property type="project" value="TreeGrafter"/>
</dbReference>
<dbReference type="GO" id="GO:0003908">
    <property type="term" value="F:methylated-DNA-[protein]-cysteine S-methyltransferase activity"/>
    <property type="evidence" value="ECO:0007669"/>
    <property type="project" value="InterPro"/>
</dbReference>
<proteinExistence type="inferred from homology"/>
<evidence type="ECO:0000256" key="10">
    <source>
        <dbReference type="RuleBase" id="RU365011"/>
    </source>
</evidence>
<comment type="similarity">
    <text evidence="2 10">Belongs to the GPI inositol-deacylase family.</text>
</comment>
<keyword evidence="9 10" id="KW-0472">Membrane</keyword>
<gene>
    <name evidence="14" type="ORF">FOA43_003261</name>
</gene>
<dbReference type="GO" id="GO:0006888">
    <property type="term" value="P:endoplasmic reticulum to Golgi vesicle-mediated transport"/>
    <property type="evidence" value="ECO:0007669"/>
    <property type="project" value="TreeGrafter"/>
</dbReference>
<dbReference type="GO" id="GO:0050185">
    <property type="term" value="F:phosphatidylinositol deacylase activity"/>
    <property type="evidence" value="ECO:0007669"/>
    <property type="project" value="TreeGrafter"/>
</dbReference>
<evidence type="ECO:0000256" key="2">
    <source>
        <dbReference type="ARBA" id="ARBA00006931"/>
    </source>
</evidence>
<evidence type="ECO:0000259" key="13">
    <source>
        <dbReference type="Pfam" id="PF25140"/>
    </source>
</evidence>
<dbReference type="GO" id="GO:0015031">
    <property type="term" value="P:protein transport"/>
    <property type="evidence" value="ECO:0007669"/>
    <property type="project" value="UniProtKB-KW"/>
</dbReference>
<dbReference type="Pfam" id="PF25140">
    <property type="entry name" value="PGAP1_TMD"/>
    <property type="match status" value="1"/>
</dbReference>
<dbReference type="AlphaFoldDB" id="A0A875S6C9"/>
<feature type="transmembrane region" description="Helical" evidence="10">
    <location>
        <begin position="968"/>
        <end position="987"/>
    </location>
</feature>
<organism evidence="14 15">
    <name type="scientific">Eeniella nana</name>
    <name type="common">Yeast</name>
    <name type="synonym">Brettanomyces nanus</name>
    <dbReference type="NCBI Taxonomy" id="13502"/>
    <lineage>
        <taxon>Eukaryota</taxon>
        <taxon>Fungi</taxon>
        <taxon>Dikarya</taxon>
        <taxon>Ascomycota</taxon>
        <taxon>Saccharomycotina</taxon>
        <taxon>Pichiomycetes</taxon>
        <taxon>Pichiales</taxon>
        <taxon>Pichiaceae</taxon>
        <taxon>Brettanomyces</taxon>
    </lineage>
</organism>
<evidence type="ECO:0000256" key="3">
    <source>
        <dbReference type="ARBA" id="ARBA00022448"/>
    </source>
</evidence>
<evidence type="ECO:0000256" key="7">
    <source>
        <dbReference type="ARBA" id="ARBA00022927"/>
    </source>
</evidence>
<dbReference type="EMBL" id="CP064815">
    <property type="protein sequence ID" value="QPG75875.1"/>
    <property type="molecule type" value="Genomic_DNA"/>
</dbReference>
<feature type="transmembrane region" description="Helical" evidence="10">
    <location>
        <begin position="742"/>
        <end position="760"/>
    </location>
</feature>
<evidence type="ECO:0000256" key="4">
    <source>
        <dbReference type="ARBA" id="ARBA00022692"/>
    </source>
</evidence>
<feature type="domain" description="GPI inositol-deacylase transmembrane" evidence="13">
    <location>
        <begin position="617"/>
        <end position="985"/>
    </location>
</feature>
<evidence type="ECO:0000256" key="9">
    <source>
        <dbReference type="ARBA" id="ARBA00023136"/>
    </source>
</evidence>
<evidence type="ECO:0000256" key="1">
    <source>
        <dbReference type="ARBA" id="ARBA00004477"/>
    </source>
</evidence>
<feature type="transmembrane region" description="Helical" evidence="10">
    <location>
        <begin position="918"/>
        <end position="937"/>
    </location>
</feature>
<dbReference type="Proteomes" id="UP000662931">
    <property type="component" value="Chromosome 4"/>
</dbReference>
<comment type="function">
    <text evidence="10">Involved in inositol deacylation of GPI-anchored proteins which plays important roles in the quality control and ER-associated degradation of GPI-anchored proteins.</text>
</comment>
<dbReference type="RefSeq" id="XP_038779440.1">
    <property type="nucleotide sequence ID" value="XM_038923512.1"/>
</dbReference>
<dbReference type="InterPro" id="IPR056824">
    <property type="entry name" value="PGAP1_TMD"/>
</dbReference>
<dbReference type="PANTHER" id="PTHR15495:SF7">
    <property type="entry name" value="GPI INOSITOL-DEACYLASE"/>
    <property type="match status" value="1"/>
</dbReference>
<feature type="transmembrane region" description="Helical" evidence="10">
    <location>
        <begin position="713"/>
        <end position="735"/>
    </location>
</feature>
<reference evidence="14" key="1">
    <citation type="submission" date="2020-10" db="EMBL/GenBank/DDBJ databases">
        <authorList>
            <person name="Roach M.J.R."/>
        </authorList>
    </citation>
    <scope>NUCLEOTIDE SEQUENCE</scope>
    <source>
        <strain evidence="14">CBS 1945</strain>
    </source>
</reference>
<evidence type="ECO:0000313" key="15">
    <source>
        <dbReference type="Proteomes" id="UP000662931"/>
    </source>
</evidence>
<keyword evidence="8 10" id="KW-1133">Transmembrane helix</keyword>
<feature type="region of interest" description="Disordered" evidence="11">
    <location>
        <begin position="1"/>
        <end position="26"/>
    </location>
</feature>
<dbReference type="InterPro" id="IPR029058">
    <property type="entry name" value="AB_hydrolase_fold"/>
</dbReference>
<dbReference type="KEGG" id="bnn:FOA43_003261"/>
<dbReference type="Pfam" id="PF07819">
    <property type="entry name" value="PGAP1"/>
    <property type="match status" value="1"/>
</dbReference>
<accession>A0A875S6C9</accession>
<keyword evidence="15" id="KW-1185">Reference proteome</keyword>